<evidence type="ECO:0000313" key="2">
    <source>
        <dbReference type="Proteomes" id="UP000237105"/>
    </source>
</evidence>
<sequence length="59" mass="6323">ICELGTSSSPLPWPAISSPLLSSPVSSNSRRGLVGGEWCHVEVITESQIFVPKPCLFLL</sequence>
<reference evidence="2" key="1">
    <citation type="submission" date="2016-06" db="EMBL/GenBank/DDBJ databases">
        <title>Parallel loss of symbiosis genes in relatives of nitrogen-fixing non-legume Parasponia.</title>
        <authorList>
            <person name="Van Velzen R."/>
            <person name="Holmer R."/>
            <person name="Bu F."/>
            <person name="Rutten L."/>
            <person name="Van Zeijl A."/>
            <person name="Liu W."/>
            <person name="Santuari L."/>
            <person name="Cao Q."/>
            <person name="Sharma T."/>
            <person name="Shen D."/>
            <person name="Roswanjaya Y."/>
            <person name="Wardhani T."/>
            <person name="Kalhor M.S."/>
            <person name="Jansen J."/>
            <person name="Van den Hoogen J."/>
            <person name="Gungor B."/>
            <person name="Hartog M."/>
            <person name="Hontelez J."/>
            <person name="Verver J."/>
            <person name="Yang W.-C."/>
            <person name="Schijlen E."/>
            <person name="Repin R."/>
            <person name="Schilthuizen M."/>
            <person name="Schranz E."/>
            <person name="Heidstra R."/>
            <person name="Miyata K."/>
            <person name="Fedorova E."/>
            <person name="Kohlen W."/>
            <person name="Bisseling T."/>
            <person name="Smit S."/>
            <person name="Geurts R."/>
        </authorList>
    </citation>
    <scope>NUCLEOTIDE SEQUENCE [LARGE SCALE GENOMIC DNA]</scope>
    <source>
        <strain evidence="2">cv. WU1-14</strain>
    </source>
</reference>
<feature type="non-terminal residue" evidence="1">
    <location>
        <position position="1"/>
    </location>
</feature>
<gene>
    <name evidence="1" type="ORF">PanWU01x14_111980</name>
</gene>
<organism evidence="1 2">
    <name type="scientific">Parasponia andersonii</name>
    <name type="common">Sponia andersonii</name>
    <dbReference type="NCBI Taxonomy" id="3476"/>
    <lineage>
        <taxon>Eukaryota</taxon>
        <taxon>Viridiplantae</taxon>
        <taxon>Streptophyta</taxon>
        <taxon>Embryophyta</taxon>
        <taxon>Tracheophyta</taxon>
        <taxon>Spermatophyta</taxon>
        <taxon>Magnoliopsida</taxon>
        <taxon>eudicotyledons</taxon>
        <taxon>Gunneridae</taxon>
        <taxon>Pentapetalae</taxon>
        <taxon>rosids</taxon>
        <taxon>fabids</taxon>
        <taxon>Rosales</taxon>
        <taxon>Cannabaceae</taxon>
        <taxon>Parasponia</taxon>
    </lineage>
</organism>
<accession>A0A2P5CYQ1</accession>
<dbReference type="EMBL" id="JXTB01000082">
    <property type="protein sequence ID" value="PON66147.1"/>
    <property type="molecule type" value="Genomic_DNA"/>
</dbReference>
<name>A0A2P5CYQ1_PARAD</name>
<proteinExistence type="predicted"/>
<comment type="caution">
    <text evidence="1">The sequence shown here is derived from an EMBL/GenBank/DDBJ whole genome shotgun (WGS) entry which is preliminary data.</text>
</comment>
<dbReference type="Proteomes" id="UP000237105">
    <property type="component" value="Unassembled WGS sequence"/>
</dbReference>
<protein>
    <submittedName>
        <fullName evidence="1">Uncharacterized protein</fullName>
    </submittedName>
</protein>
<dbReference type="AlphaFoldDB" id="A0A2P5CYQ1"/>
<evidence type="ECO:0000313" key="1">
    <source>
        <dbReference type="EMBL" id="PON66147.1"/>
    </source>
</evidence>
<keyword evidence="2" id="KW-1185">Reference proteome</keyword>